<dbReference type="InterPro" id="IPR056908">
    <property type="entry name" value="Gp80-like"/>
</dbReference>
<dbReference type="AlphaFoldDB" id="A0A3N4GS66"/>
<dbReference type="EMBL" id="RKMH01000002">
    <property type="protein sequence ID" value="RPA65819.1"/>
    <property type="molecule type" value="Genomic_DNA"/>
</dbReference>
<dbReference type="Proteomes" id="UP000267536">
    <property type="component" value="Unassembled WGS sequence"/>
</dbReference>
<dbReference type="OrthoDB" id="4556155at2"/>
<evidence type="ECO:0000313" key="2">
    <source>
        <dbReference type="Proteomes" id="UP000267536"/>
    </source>
</evidence>
<accession>A0A3N4GS66</accession>
<sequence>MVAVTSTKQTLAAYYATLGPYFGLATGSPGATATPANEASGGSYARVATTWSAGSGGVMNGSAVTVNAQAGTYTYAIMCSGASGNNMIDNVAITSTVLSAPGQIVLTPTYTQS</sequence>
<evidence type="ECO:0000313" key="1">
    <source>
        <dbReference type="EMBL" id="RPA65819.1"/>
    </source>
</evidence>
<comment type="caution">
    <text evidence="1">The sequence shown here is derived from an EMBL/GenBank/DDBJ whole genome shotgun (WGS) entry which is preliminary data.</text>
</comment>
<reference evidence="1 2" key="1">
    <citation type="submission" date="2018-11" db="EMBL/GenBank/DDBJ databases">
        <title>Draft genome sequence of Gordonia sp. RS15-1S isolated from rice stems.</title>
        <authorList>
            <person name="Muangham S."/>
        </authorList>
    </citation>
    <scope>NUCLEOTIDE SEQUENCE [LARGE SCALE GENOMIC DNA]</scope>
    <source>
        <strain evidence="1 2">RS15-1S</strain>
    </source>
</reference>
<gene>
    <name evidence="1" type="ORF">EF294_03525</name>
</gene>
<protein>
    <submittedName>
        <fullName evidence="1">Uncharacterized protein</fullName>
    </submittedName>
</protein>
<proteinExistence type="predicted"/>
<dbReference type="Pfam" id="PF23140">
    <property type="entry name" value="Gp80"/>
    <property type="match status" value="1"/>
</dbReference>
<name>A0A3N4GS66_9ACTN</name>
<dbReference type="RefSeq" id="WP_123925654.1">
    <property type="nucleotide sequence ID" value="NZ_JBPSDP010000012.1"/>
</dbReference>
<organism evidence="1 2">
    <name type="scientific">Gordonia oryzae</name>
    <dbReference type="NCBI Taxonomy" id="2487349"/>
    <lineage>
        <taxon>Bacteria</taxon>
        <taxon>Bacillati</taxon>
        <taxon>Actinomycetota</taxon>
        <taxon>Actinomycetes</taxon>
        <taxon>Mycobacteriales</taxon>
        <taxon>Gordoniaceae</taxon>
        <taxon>Gordonia</taxon>
    </lineage>
</organism>
<keyword evidence="2" id="KW-1185">Reference proteome</keyword>